<dbReference type="Gene3D" id="3.20.20.80">
    <property type="entry name" value="Glycosidases"/>
    <property type="match status" value="1"/>
</dbReference>
<dbReference type="RefSeq" id="WP_407339091.1">
    <property type="nucleotide sequence ID" value="NZ_CP136862.1"/>
</dbReference>
<comment type="similarity">
    <text evidence="1">Belongs to the glycosyl hydrolase 25 family.</text>
</comment>
<dbReference type="InterPro" id="IPR002053">
    <property type="entry name" value="Glyco_hydro_25"/>
</dbReference>
<evidence type="ECO:0000256" key="2">
    <source>
        <dbReference type="ARBA" id="ARBA00022801"/>
    </source>
</evidence>
<keyword evidence="3" id="KW-0326">Glycosidase</keyword>
<organism evidence="5 6">
    <name type="scientific">Methylocapsa polymorpha</name>
    <dbReference type="NCBI Taxonomy" id="3080828"/>
    <lineage>
        <taxon>Bacteria</taxon>
        <taxon>Pseudomonadati</taxon>
        <taxon>Pseudomonadota</taxon>
        <taxon>Alphaproteobacteria</taxon>
        <taxon>Hyphomicrobiales</taxon>
        <taxon>Beijerinckiaceae</taxon>
        <taxon>Methylocapsa</taxon>
    </lineage>
</organism>
<feature type="chain" id="PRO_5047392218" evidence="4">
    <location>
        <begin position="24"/>
        <end position="262"/>
    </location>
</feature>
<keyword evidence="2" id="KW-0378">Hydrolase</keyword>
<reference evidence="5 6" key="1">
    <citation type="submission" date="2023-10" db="EMBL/GenBank/DDBJ databases">
        <title>Novel methanotroph of the genus Methylocapsa from a subarctic wetland.</title>
        <authorList>
            <person name="Belova S.E."/>
            <person name="Oshkin I.Y."/>
            <person name="Miroshnikov K."/>
            <person name="Dedysh S.N."/>
        </authorList>
    </citation>
    <scope>NUCLEOTIDE SEQUENCE [LARGE SCALE GENOMIC DNA]</scope>
    <source>
        <strain evidence="5 6">RX1</strain>
    </source>
</reference>
<proteinExistence type="inferred from homology"/>
<dbReference type="PROSITE" id="PS51904">
    <property type="entry name" value="GLYCOSYL_HYDROL_F25_2"/>
    <property type="match status" value="1"/>
</dbReference>
<dbReference type="Proteomes" id="UP001626536">
    <property type="component" value="Chromosome"/>
</dbReference>
<gene>
    <name evidence="5" type="ORF">RZS28_17975</name>
</gene>
<dbReference type="InterPro" id="IPR018077">
    <property type="entry name" value="Glyco_hydro_fam25_subgr"/>
</dbReference>
<dbReference type="PANTHER" id="PTHR34135">
    <property type="entry name" value="LYSOZYME"/>
    <property type="match status" value="1"/>
</dbReference>
<evidence type="ECO:0000256" key="3">
    <source>
        <dbReference type="ARBA" id="ARBA00023295"/>
    </source>
</evidence>
<accession>A0ABZ0HS60</accession>
<evidence type="ECO:0000313" key="5">
    <source>
        <dbReference type="EMBL" id="WOJ89646.1"/>
    </source>
</evidence>
<evidence type="ECO:0000256" key="4">
    <source>
        <dbReference type="SAM" id="SignalP"/>
    </source>
</evidence>
<dbReference type="EMBL" id="CP136862">
    <property type="protein sequence ID" value="WOJ89646.1"/>
    <property type="molecule type" value="Genomic_DNA"/>
</dbReference>
<protein>
    <submittedName>
        <fullName evidence="5">GH25 family lysozyme</fullName>
    </submittedName>
</protein>
<feature type="signal peptide" evidence="4">
    <location>
        <begin position="1"/>
        <end position="23"/>
    </location>
</feature>
<keyword evidence="4" id="KW-0732">Signal</keyword>
<name>A0ABZ0HS60_9HYPH</name>
<dbReference type="CDD" id="cd06413">
    <property type="entry name" value="GH25_muramidase_1"/>
    <property type="match status" value="1"/>
</dbReference>
<dbReference type="PROSITE" id="PS51257">
    <property type="entry name" value="PROKAR_LIPOPROTEIN"/>
    <property type="match status" value="1"/>
</dbReference>
<dbReference type="InterPro" id="IPR017853">
    <property type="entry name" value="GH"/>
</dbReference>
<sequence>MRHLPSSLLALALMFLVAGCAGGGFVDDALPRPTDFEVHGIDVSKYQGDIDWDSVRASGVRFAWIKATEGGDHVDDKFARNWAAAKAAGVPRGAYHFAYWCRPMEQQASWFTANVPNDPDALPPVLDVEWNGQSKTCAKRVPREVAIVQMKIILAAMERAYGKKPVIYTAVDFHRDVMQGEFTDYPIWVRSVKSHPSVKYGARHWHFWQHTAEGHVPGIRGYVDRNAFNGTVKEWQAWLADVMSSGSHAATEGAGAATQARL</sequence>
<dbReference type="Pfam" id="PF01183">
    <property type="entry name" value="Glyco_hydro_25"/>
    <property type="match status" value="1"/>
</dbReference>
<dbReference type="SMART" id="SM00641">
    <property type="entry name" value="Glyco_25"/>
    <property type="match status" value="1"/>
</dbReference>
<dbReference type="PANTHER" id="PTHR34135:SF2">
    <property type="entry name" value="LYSOZYME"/>
    <property type="match status" value="1"/>
</dbReference>
<evidence type="ECO:0000256" key="1">
    <source>
        <dbReference type="ARBA" id="ARBA00010646"/>
    </source>
</evidence>
<dbReference type="SUPFAM" id="SSF51445">
    <property type="entry name" value="(Trans)glycosidases"/>
    <property type="match status" value="1"/>
</dbReference>
<evidence type="ECO:0000313" key="6">
    <source>
        <dbReference type="Proteomes" id="UP001626536"/>
    </source>
</evidence>
<keyword evidence="6" id="KW-1185">Reference proteome</keyword>